<accession>A0ABY6HB99</accession>
<proteinExistence type="predicted"/>
<name>A0ABY6HB99_9FIRM</name>
<dbReference type="Proteomes" id="UP001163550">
    <property type="component" value="Chromosome"/>
</dbReference>
<dbReference type="EMBL" id="CP087994">
    <property type="protein sequence ID" value="UYO61790.1"/>
    <property type="molecule type" value="Genomic_DNA"/>
</dbReference>
<sequence length="480" mass="50020">MADVKRKYNVETTLTAQKVCQLIDDGKINDLPIINAHDTILAGGDISLGTFINGPNGYVSRSTSIALDESRVFLHYIDATTPYYNYAVILNISGETITMGTPVLLFSETSVMATAVPASLILVESDKVLLVYANNSSDELARIIDTHNSVITVGSSTTISTGSSSGFFNSCSLVVLDTSRVLCSYSYSAYRSYSIVLSISGMSVIKNTNATEIFSNTAVGNMAGVKVDDNKVLLAFTWGSNATYALVATISGTTITIGSASSIESGASGGVSGIGMVALSSTSVIVFYAPSSSSSFLCYKILTINGTAITQSAKVVVNSVVSNRIRSTGTNTLGIIIVSYLSSANLPYALSISVVGSTVTVYNTVQVSGVTASVNSVNYIGDNHTFIGYDDSTNSILRGVIISSTIGVPAELRQGKVIGVSLDTVGNVQLKGKCKALTGLTPGSKYYFDANGVISTTATGTFLGVALSATELSIPDYLIS</sequence>
<keyword evidence="2" id="KW-1185">Reference proteome</keyword>
<gene>
    <name evidence="1" type="ORF">LNN31_13495</name>
</gene>
<evidence type="ECO:0000313" key="2">
    <source>
        <dbReference type="Proteomes" id="UP001163550"/>
    </source>
</evidence>
<protein>
    <submittedName>
        <fullName evidence="1">Uncharacterized protein</fullName>
    </submittedName>
</protein>
<organism evidence="1 2">
    <name type="scientific">Acetobacterium wieringae</name>
    <dbReference type="NCBI Taxonomy" id="52694"/>
    <lineage>
        <taxon>Bacteria</taxon>
        <taxon>Bacillati</taxon>
        <taxon>Bacillota</taxon>
        <taxon>Clostridia</taxon>
        <taxon>Eubacteriales</taxon>
        <taxon>Eubacteriaceae</taxon>
        <taxon>Acetobacterium</taxon>
    </lineage>
</organism>
<dbReference type="RefSeq" id="WP_263992581.1">
    <property type="nucleotide sequence ID" value="NZ_CP087994.1"/>
</dbReference>
<evidence type="ECO:0000313" key="1">
    <source>
        <dbReference type="EMBL" id="UYO61790.1"/>
    </source>
</evidence>
<reference evidence="1" key="1">
    <citation type="submission" date="2021-11" db="EMBL/GenBank/DDBJ databases">
        <title>Isoprene-degrading acetogen.</title>
        <authorList>
            <person name="Yang Y."/>
            <person name="Jin H."/>
            <person name="Yan J."/>
        </authorList>
    </citation>
    <scope>NUCLEOTIDE SEQUENCE</scope>
    <source>
        <strain evidence="1">Berkeley</strain>
    </source>
</reference>